<name>A0A450Z7E9_9GAMM</name>
<evidence type="ECO:0000313" key="1">
    <source>
        <dbReference type="EMBL" id="VFK49662.1"/>
    </source>
</evidence>
<proteinExistence type="predicted"/>
<organism evidence="1">
    <name type="scientific">Candidatus Kentrum sp. SD</name>
    <dbReference type="NCBI Taxonomy" id="2126332"/>
    <lineage>
        <taxon>Bacteria</taxon>
        <taxon>Pseudomonadati</taxon>
        <taxon>Pseudomonadota</taxon>
        <taxon>Gammaproteobacteria</taxon>
        <taxon>Candidatus Kentrum</taxon>
    </lineage>
</organism>
<reference evidence="1" key="1">
    <citation type="submission" date="2019-02" db="EMBL/GenBank/DDBJ databases">
        <authorList>
            <person name="Gruber-Vodicka R. H."/>
            <person name="Seah K. B. B."/>
        </authorList>
    </citation>
    <scope>NUCLEOTIDE SEQUENCE</scope>
    <source>
        <strain evidence="1">BECK_S1320</strain>
    </source>
</reference>
<gene>
    <name evidence="1" type="ORF">BECKSD772E_GA0070983_12115</name>
</gene>
<accession>A0A450Z7E9</accession>
<dbReference type="AlphaFoldDB" id="A0A450Z7E9"/>
<sequence>MYLPSAKELKELGIEIIETMIQSWPSIEEKVEAIRHPNFMKDQMERFNVSAREIENFTWLSAVMHLAKEEVSLEEFRVVPEWIDKHESSDIDAILYHILMKKVKDNLISDHVYLVKEHLLKGKKSSLSLEDVKNAKEELRKNYMSVFKDKKDKLFLAIQSKQAGFFLKGVSMFAGMDIKTILGRNEAIKTGKVWFGGITVHAILIPMQMIDKIFKTSK</sequence>
<protein>
    <submittedName>
        <fullName evidence="1">Uncharacterized protein</fullName>
    </submittedName>
</protein>
<dbReference type="EMBL" id="CAADFU010000211">
    <property type="protein sequence ID" value="VFK49662.1"/>
    <property type="molecule type" value="Genomic_DNA"/>
</dbReference>